<dbReference type="Proteomes" id="UP000001702">
    <property type="component" value="Chromosome"/>
</dbReference>
<evidence type="ECO:0000259" key="4">
    <source>
        <dbReference type="PROSITE" id="PS50932"/>
    </source>
</evidence>
<keyword evidence="3" id="KW-0804">Transcription</keyword>
<dbReference type="Pfam" id="PF13377">
    <property type="entry name" value="Peripla_BP_3"/>
    <property type="match status" value="1"/>
</dbReference>
<dbReference type="PROSITE" id="PS50932">
    <property type="entry name" value="HTH_LACI_2"/>
    <property type="match status" value="1"/>
</dbReference>
<organism evidence="5 6">
    <name type="scientific">Pantoea ananatis (strain LMG 20103)</name>
    <dbReference type="NCBI Taxonomy" id="706191"/>
    <lineage>
        <taxon>Bacteria</taxon>
        <taxon>Pseudomonadati</taxon>
        <taxon>Pseudomonadota</taxon>
        <taxon>Gammaproteobacteria</taxon>
        <taxon>Enterobacterales</taxon>
        <taxon>Erwiniaceae</taxon>
        <taxon>Pantoea</taxon>
    </lineage>
</organism>
<gene>
    <name evidence="5" type="primary">purR</name>
    <name evidence="5" type="ordered locus">PANA_0607</name>
</gene>
<evidence type="ECO:0000313" key="5">
    <source>
        <dbReference type="EMBL" id="ADD75774.1"/>
    </source>
</evidence>
<dbReference type="STRING" id="706191.PANA_0607"/>
<keyword evidence="2" id="KW-0238">DNA-binding</keyword>
<accession>D4GJG4</accession>
<dbReference type="InterPro" id="IPR010982">
    <property type="entry name" value="Lambda_DNA-bd_dom_sf"/>
</dbReference>
<dbReference type="PANTHER" id="PTHR30146">
    <property type="entry name" value="LACI-RELATED TRANSCRIPTIONAL REPRESSOR"/>
    <property type="match status" value="1"/>
</dbReference>
<evidence type="ECO:0000313" key="6">
    <source>
        <dbReference type="Proteomes" id="UP000001702"/>
    </source>
</evidence>
<dbReference type="SUPFAM" id="SSF53822">
    <property type="entry name" value="Periplasmic binding protein-like I"/>
    <property type="match status" value="1"/>
</dbReference>
<dbReference type="AlphaFoldDB" id="D4GJG4"/>
<dbReference type="Gene3D" id="3.40.50.2300">
    <property type="match status" value="2"/>
</dbReference>
<dbReference type="InterPro" id="IPR028082">
    <property type="entry name" value="Peripla_BP_I"/>
</dbReference>
<proteinExistence type="predicted"/>
<name>D4GJG4_PANAM</name>
<dbReference type="SUPFAM" id="SSF47413">
    <property type="entry name" value="lambda repressor-like DNA-binding domains"/>
    <property type="match status" value="1"/>
</dbReference>
<dbReference type="HOGENOM" id="CLU_037628_6_0_6"/>
<sequence length="385" mass="42478">MWHRKRAGAILICQRTPSEYDEVTWQAALDEEGEVAKPVKTTVTRNDVAKAAGTSVAVVSYVINNGPRPVADATRQRVLAAIEQTGYRPNAAARALASGHTKTFGLVVPNISNPFVASMAHMLLQESLNHGHVMLLGDAGDDRKRELELIQGLLNRQVDGLFYNSVDRHPFIDIITASGTPLVMLDRVEAQPGVSMLRVDERQAAFQVCAHLLSHGYQQVGMISGPLDMLNAQDRIQGWRDAMQAHNVQIDESLIFPTTYTREGGYQATLRMIASQKLPRALFASNEGQAIGCIRALSQHGIRVPKDVAMVCFNGTEQSAYHVPALTTVRQPVKEMARCAIHMLKQWNGEARIESFPHHLEIGESCGCRPSQARVNKPNNEKTDY</sequence>
<evidence type="ECO:0000256" key="1">
    <source>
        <dbReference type="ARBA" id="ARBA00023015"/>
    </source>
</evidence>
<keyword evidence="1" id="KW-0805">Transcription regulation</keyword>
<dbReference type="KEGG" id="pam:PANA_0607"/>
<dbReference type="InterPro" id="IPR046335">
    <property type="entry name" value="LacI/GalR-like_sensor"/>
</dbReference>
<protein>
    <submittedName>
        <fullName evidence="5">PurR</fullName>
    </submittedName>
</protein>
<evidence type="ECO:0000256" key="3">
    <source>
        <dbReference type="ARBA" id="ARBA00023163"/>
    </source>
</evidence>
<evidence type="ECO:0000256" key="2">
    <source>
        <dbReference type="ARBA" id="ARBA00023125"/>
    </source>
</evidence>
<dbReference type="GO" id="GO:0003700">
    <property type="term" value="F:DNA-binding transcription factor activity"/>
    <property type="evidence" value="ECO:0007669"/>
    <property type="project" value="TreeGrafter"/>
</dbReference>
<dbReference type="eggNOG" id="COG1609">
    <property type="taxonomic scope" value="Bacteria"/>
</dbReference>
<reference evidence="5 6" key="1">
    <citation type="journal article" date="2010" name="J. Bacteriol.">
        <title>Genome sequence of Pantoea ananatis LMG20103, the causative agent of Eucalyptus blight and dieback.</title>
        <authorList>
            <person name="De Maayer P."/>
            <person name="Chan W.Y."/>
            <person name="Venter S.N."/>
            <person name="Toth I.K."/>
            <person name="Birch P.R."/>
            <person name="Joubert F."/>
            <person name="Coutinho T.A."/>
        </authorList>
    </citation>
    <scope>NUCLEOTIDE SEQUENCE [LARGE SCALE GENOMIC DNA]</scope>
    <source>
        <strain evidence="5 6">LMG 20103</strain>
    </source>
</reference>
<dbReference type="Pfam" id="PF00356">
    <property type="entry name" value="LacI"/>
    <property type="match status" value="1"/>
</dbReference>
<dbReference type="InterPro" id="IPR000843">
    <property type="entry name" value="HTH_LacI"/>
</dbReference>
<feature type="domain" description="HTH lacI-type" evidence="4">
    <location>
        <begin position="43"/>
        <end position="98"/>
    </location>
</feature>
<dbReference type="CDD" id="cd06267">
    <property type="entry name" value="PBP1_LacI_sugar_binding-like"/>
    <property type="match status" value="1"/>
</dbReference>
<dbReference type="GO" id="GO:0000976">
    <property type="term" value="F:transcription cis-regulatory region binding"/>
    <property type="evidence" value="ECO:0007669"/>
    <property type="project" value="TreeGrafter"/>
</dbReference>
<dbReference type="CDD" id="cd01392">
    <property type="entry name" value="HTH_LacI"/>
    <property type="match status" value="1"/>
</dbReference>
<dbReference type="EMBL" id="CP001875">
    <property type="protein sequence ID" value="ADD75774.1"/>
    <property type="molecule type" value="Genomic_DNA"/>
</dbReference>
<keyword evidence="6" id="KW-1185">Reference proteome</keyword>
<dbReference type="Gene3D" id="1.10.260.40">
    <property type="entry name" value="lambda repressor-like DNA-binding domains"/>
    <property type="match status" value="1"/>
</dbReference>
<dbReference type="PANTHER" id="PTHR30146:SF109">
    <property type="entry name" value="HTH-TYPE TRANSCRIPTIONAL REGULATOR GALS"/>
    <property type="match status" value="1"/>
</dbReference>
<dbReference type="SMART" id="SM00354">
    <property type="entry name" value="HTH_LACI"/>
    <property type="match status" value="1"/>
</dbReference>